<feature type="compositionally biased region" description="Basic and acidic residues" evidence="1">
    <location>
        <begin position="57"/>
        <end position="69"/>
    </location>
</feature>
<proteinExistence type="predicted"/>
<dbReference type="Proteomes" id="UP000800041">
    <property type="component" value="Unassembled WGS sequence"/>
</dbReference>
<reference evidence="2" key="1">
    <citation type="journal article" date="2020" name="Stud. Mycol.">
        <title>101 Dothideomycetes genomes: a test case for predicting lifestyles and emergence of pathogens.</title>
        <authorList>
            <person name="Haridas S."/>
            <person name="Albert R."/>
            <person name="Binder M."/>
            <person name="Bloem J."/>
            <person name="Labutti K."/>
            <person name="Salamov A."/>
            <person name="Andreopoulos B."/>
            <person name="Baker S."/>
            <person name="Barry K."/>
            <person name="Bills G."/>
            <person name="Bluhm B."/>
            <person name="Cannon C."/>
            <person name="Castanera R."/>
            <person name="Culley D."/>
            <person name="Daum C."/>
            <person name="Ezra D."/>
            <person name="Gonzalez J."/>
            <person name="Henrissat B."/>
            <person name="Kuo A."/>
            <person name="Liang C."/>
            <person name="Lipzen A."/>
            <person name="Lutzoni F."/>
            <person name="Magnuson J."/>
            <person name="Mondo S."/>
            <person name="Nolan M."/>
            <person name="Ohm R."/>
            <person name="Pangilinan J."/>
            <person name="Park H.-J."/>
            <person name="Ramirez L."/>
            <person name="Alfaro M."/>
            <person name="Sun H."/>
            <person name="Tritt A."/>
            <person name="Yoshinaga Y."/>
            <person name="Zwiers L.-H."/>
            <person name="Turgeon B."/>
            <person name="Goodwin S."/>
            <person name="Spatafora J."/>
            <person name="Crous P."/>
            <person name="Grigoriev I."/>
        </authorList>
    </citation>
    <scope>NUCLEOTIDE SEQUENCE</scope>
    <source>
        <strain evidence="2">CBS 113979</strain>
    </source>
</reference>
<dbReference type="OrthoDB" id="4146887at2759"/>
<evidence type="ECO:0000313" key="2">
    <source>
        <dbReference type="EMBL" id="KAF1988746.1"/>
    </source>
</evidence>
<sequence length="289" mass="31339">MAQRRNQWWQPKEGISREVITADIQRYLGPDALVKPGKENGYWITAYRALTSEMVQDLKTDSSRWRQEQRGGGGGRSGAHGRDTSKRTNRPNKLTAAPAYTQSQIHESRQYWGPTTPAVDPAAMEPQRPAYSEPARQPQPSSYQTAPPPQQSYSTQPTAGYGYPPQQQAPSASPFSTASSTSQYGSSASYSPGASAGYTPSSHSTQQYVATPGIGYPAADSQPRTAPSYGGYQPQAPREDPYAAYAAASQQGGYQAASAAGYGAREPAYAPQPQSRYFGYTPPDYLVFR</sequence>
<feature type="compositionally biased region" description="Low complexity" evidence="1">
    <location>
        <begin position="242"/>
        <end position="264"/>
    </location>
</feature>
<evidence type="ECO:0000313" key="3">
    <source>
        <dbReference type="Proteomes" id="UP000800041"/>
    </source>
</evidence>
<accession>A0A6G1H697</accession>
<dbReference type="AlphaFoldDB" id="A0A6G1H697"/>
<dbReference type="PANTHER" id="PTHR39609">
    <property type="entry name" value="RFEG-RELATED"/>
    <property type="match status" value="1"/>
</dbReference>
<dbReference type="PANTHER" id="PTHR39609:SF1">
    <property type="entry name" value="RFEG"/>
    <property type="match status" value="1"/>
</dbReference>
<protein>
    <recommendedName>
        <fullName evidence="4">Transcription factor RfeG</fullName>
    </recommendedName>
</protein>
<evidence type="ECO:0008006" key="4">
    <source>
        <dbReference type="Google" id="ProtNLM"/>
    </source>
</evidence>
<feature type="compositionally biased region" description="Polar residues" evidence="1">
    <location>
        <begin position="200"/>
        <end position="209"/>
    </location>
</feature>
<evidence type="ECO:0000256" key="1">
    <source>
        <dbReference type="SAM" id="MobiDB-lite"/>
    </source>
</evidence>
<feature type="compositionally biased region" description="Low complexity" evidence="1">
    <location>
        <begin position="138"/>
        <end position="199"/>
    </location>
</feature>
<keyword evidence="3" id="KW-1185">Reference proteome</keyword>
<organism evidence="2 3">
    <name type="scientific">Aulographum hederae CBS 113979</name>
    <dbReference type="NCBI Taxonomy" id="1176131"/>
    <lineage>
        <taxon>Eukaryota</taxon>
        <taxon>Fungi</taxon>
        <taxon>Dikarya</taxon>
        <taxon>Ascomycota</taxon>
        <taxon>Pezizomycotina</taxon>
        <taxon>Dothideomycetes</taxon>
        <taxon>Pleosporomycetidae</taxon>
        <taxon>Aulographales</taxon>
        <taxon>Aulographaceae</taxon>
    </lineage>
</organism>
<dbReference type="EMBL" id="ML977147">
    <property type="protein sequence ID" value="KAF1988746.1"/>
    <property type="molecule type" value="Genomic_DNA"/>
</dbReference>
<feature type="region of interest" description="Disordered" evidence="1">
    <location>
        <begin position="57"/>
        <end position="276"/>
    </location>
</feature>
<name>A0A6G1H697_9PEZI</name>
<gene>
    <name evidence="2" type="ORF">K402DRAFT_411291</name>
</gene>